<dbReference type="Proteomes" id="UP001150266">
    <property type="component" value="Unassembled WGS sequence"/>
</dbReference>
<dbReference type="AlphaFoldDB" id="A0A9W9ALE4"/>
<name>A0A9W9ALE4_9AGAR</name>
<reference evidence="1" key="1">
    <citation type="submission" date="2022-08" db="EMBL/GenBank/DDBJ databases">
        <title>A Global Phylogenomic Analysis of the Shiitake Genus Lentinula.</title>
        <authorList>
            <consortium name="DOE Joint Genome Institute"/>
            <person name="Sierra-Patev S."/>
            <person name="Min B."/>
            <person name="Naranjo-Ortiz M."/>
            <person name="Looney B."/>
            <person name="Konkel Z."/>
            <person name="Slot J.C."/>
            <person name="Sakamoto Y."/>
            <person name="Steenwyk J.L."/>
            <person name="Rokas A."/>
            <person name="Carro J."/>
            <person name="Camarero S."/>
            <person name="Ferreira P."/>
            <person name="Molpeceres G."/>
            <person name="Ruiz-Duenas F.J."/>
            <person name="Serrano A."/>
            <person name="Henrissat B."/>
            <person name="Drula E."/>
            <person name="Hughes K.W."/>
            <person name="Mata J.L."/>
            <person name="Ishikawa N.K."/>
            <person name="Vargas-Isla R."/>
            <person name="Ushijima S."/>
            <person name="Smith C.A."/>
            <person name="Ahrendt S."/>
            <person name="Andreopoulos W."/>
            <person name="He G."/>
            <person name="Labutti K."/>
            <person name="Lipzen A."/>
            <person name="Ng V."/>
            <person name="Riley R."/>
            <person name="Sandor L."/>
            <person name="Barry K."/>
            <person name="Martinez A.T."/>
            <person name="Xiao Y."/>
            <person name="Gibbons J.G."/>
            <person name="Terashima K."/>
            <person name="Grigoriev I.V."/>
            <person name="Hibbett D.S."/>
        </authorList>
    </citation>
    <scope>NUCLEOTIDE SEQUENCE</scope>
    <source>
        <strain evidence="1">JLM2183</strain>
    </source>
</reference>
<accession>A0A9W9ALE4</accession>
<sequence length="154" mass="17346">MMMSNDPNVQRSRKITCATLTLFYLISSHLLTELTRCSSIQSQVQRCNSIHRSQKIIQYVYVNPRSSQMSFSLVSTSFSAIFSSSLTSSTKMYQWVSNRPLNMMLLNAGRYYLIMLSIRDSGRTPLPIGGLDHLKVTTKKGKHGPCFPAGQDTI</sequence>
<evidence type="ECO:0000313" key="1">
    <source>
        <dbReference type="EMBL" id="KAJ4485585.1"/>
    </source>
</evidence>
<proteinExistence type="predicted"/>
<comment type="caution">
    <text evidence="1">The sequence shown here is derived from an EMBL/GenBank/DDBJ whole genome shotgun (WGS) entry which is preliminary data.</text>
</comment>
<keyword evidence="2" id="KW-1185">Reference proteome</keyword>
<organism evidence="1 2">
    <name type="scientific">Lentinula aciculospora</name>
    <dbReference type="NCBI Taxonomy" id="153920"/>
    <lineage>
        <taxon>Eukaryota</taxon>
        <taxon>Fungi</taxon>
        <taxon>Dikarya</taxon>
        <taxon>Basidiomycota</taxon>
        <taxon>Agaricomycotina</taxon>
        <taxon>Agaricomycetes</taxon>
        <taxon>Agaricomycetidae</taxon>
        <taxon>Agaricales</taxon>
        <taxon>Marasmiineae</taxon>
        <taxon>Omphalotaceae</taxon>
        <taxon>Lentinula</taxon>
    </lineage>
</organism>
<dbReference type="EMBL" id="JAOTPV010000003">
    <property type="protein sequence ID" value="KAJ4485585.1"/>
    <property type="molecule type" value="Genomic_DNA"/>
</dbReference>
<evidence type="ECO:0000313" key="2">
    <source>
        <dbReference type="Proteomes" id="UP001150266"/>
    </source>
</evidence>
<gene>
    <name evidence="1" type="ORF">J3R30DRAFT_3440626</name>
</gene>
<protein>
    <submittedName>
        <fullName evidence="1">Uncharacterized protein</fullName>
    </submittedName>
</protein>